<dbReference type="GO" id="GO:0004803">
    <property type="term" value="F:transposase activity"/>
    <property type="evidence" value="ECO:0007669"/>
    <property type="project" value="TreeGrafter"/>
</dbReference>
<gene>
    <name evidence="3" type="ORF">E9998_20980</name>
</gene>
<keyword evidence="4" id="KW-1185">Reference proteome</keyword>
<dbReference type="Proteomes" id="UP000305792">
    <property type="component" value="Unassembled WGS sequence"/>
</dbReference>
<dbReference type="Pfam" id="PF13936">
    <property type="entry name" value="HTH_38"/>
    <property type="match status" value="1"/>
</dbReference>
<protein>
    <recommendedName>
        <fullName evidence="2">Transposase IS30-like HTH domain-containing protein</fullName>
    </recommendedName>
</protein>
<feature type="domain" description="Transposase IS30-like HTH" evidence="2">
    <location>
        <begin position="83"/>
        <end position="126"/>
    </location>
</feature>
<dbReference type="Pfam" id="PF13384">
    <property type="entry name" value="HTH_23"/>
    <property type="match status" value="1"/>
</dbReference>
<organism evidence="3 4">
    <name type="scientific">Glycomyces paridis</name>
    <dbReference type="NCBI Taxonomy" id="2126555"/>
    <lineage>
        <taxon>Bacteria</taxon>
        <taxon>Bacillati</taxon>
        <taxon>Actinomycetota</taxon>
        <taxon>Actinomycetes</taxon>
        <taxon>Glycomycetales</taxon>
        <taxon>Glycomycetaceae</taxon>
        <taxon>Glycomyces</taxon>
    </lineage>
</organism>
<evidence type="ECO:0000256" key="1">
    <source>
        <dbReference type="SAM" id="MobiDB-lite"/>
    </source>
</evidence>
<dbReference type="InterPro" id="IPR051917">
    <property type="entry name" value="Transposase-Integrase"/>
</dbReference>
<dbReference type="AlphaFoldDB" id="A0A4S8P6S1"/>
<feature type="region of interest" description="Disordered" evidence="1">
    <location>
        <begin position="117"/>
        <end position="146"/>
    </location>
</feature>
<dbReference type="GO" id="GO:0005829">
    <property type="term" value="C:cytosol"/>
    <property type="evidence" value="ECO:0007669"/>
    <property type="project" value="TreeGrafter"/>
</dbReference>
<feature type="compositionally biased region" description="Basic residues" evidence="1">
    <location>
        <begin position="137"/>
        <end position="146"/>
    </location>
</feature>
<dbReference type="GO" id="GO:0032196">
    <property type="term" value="P:transposition"/>
    <property type="evidence" value="ECO:0007669"/>
    <property type="project" value="TreeGrafter"/>
</dbReference>
<comment type="caution">
    <text evidence="3">The sequence shown here is derived from an EMBL/GenBank/DDBJ whole genome shotgun (WGS) entry which is preliminary data.</text>
</comment>
<evidence type="ECO:0000313" key="3">
    <source>
        <dbReference type="EMBL" id="THV24492.1"/>
    </source>
</evidence>
<dbReference type="PANTHER" id="PTHR10948">
    <property type="entry name" value="TRANSPOSASE"/>
    <property type="match status" value="1"/>
</dbReference>
<dbReference type="EMBL" id="STGX01000018">
    <property type="protein sequence ID" value="THV24492.1"/>
    <property type="molecule type" value="Genomic_DNA"/>
</dbReference>
<sequence length="203" mass="23078">MGFRIRDDRRKPQGRKKLVAERHAFLQLMSEGVSSEEACRIVGVNERTGRRWRHGQKYVTRSGTEIRSLAGTVRLSGPVATGSGRYLSEADRIAIADRLREGASIRAIARELGRAPSTVSRERHRNAHPASGAYRPHAAHARSLGRLRRSKDRRLAAEGELRSFVQQHLDLRWADCWPQDDLRRCYRCSGSPPLCNQRTSMQR</sequence>
<dbReference type="InterPro" id="IPR009057">
    <property type="entry name" value="Homeodomain-like_sf"/>
</dbReference>
<dbReference type="PANTHER" id="PTHR10948:SF23">
    <property type="entry name" value="TRANSPOSASE INSI FOR INSERTION SEQUENCE ELEMENT IS30A-RELATED"/>
    <property type="match status" value="1"/>
</dbReference>
<name>A0A4S8P6S1_9ACTN</name>
<dbReference type="InterPro" id="IPR025246">
    <property type="entry name" value="IS30-like_HTH"/>
</dbReference>
<reference evidence="3 4" key="1">
    <citation type="journal article" date="2018" name="Int. J. Syst. Evol. Microbiol.">
        <title>Glycomyces paridis sp. nov., isolated from the medicinal plant Paris polyphylla.</title>
        <authorList>
            <person name="Fang X.M."/>
            <person name="Bai J.L."/>
            <person name="Su J."/>
            <person name="Zhao L.L."/>
            <person name="Liu H.Y."/>
            <person name="Ma B.P."/>
            <person name="Zhang Y.Q."/>
            <person name="Yu L.Y."/>
        </authorList>
    </citation>
    <scope>NUCLEOTIDE SEQUENCE [LARGE SCALE GENOMIC DNA]</scope>
    <source>
        <strain evidence="3 4">CPCC 204357</strain>
    </source>
</reference>
<evidence type="ECO:0000313" key="4">
    <source>
        <dbReference type="Proteomes" id="UP000305792"/>
    </source>
</evidence>
<proteinExistence type="predicted"/>
<evidence type="ECO:0000259" key="2">
    <source>
        <dbReference type="Pfam" id="PF13936"/>
    </source>
</evidence>
<accession>A0A4S8P6S1</accession>
<dbReference type="SUPFAM" id="SSF46689">
    <property type="entry name" value="Homeodomain-like"/>
    <property type="match status" value="1"/>
</dbReference>